<evidence type="ECO:0000313" key="3">
    <source>
        <dbReference type="Proteomes" id="UP000326396"/>
    </source>
</evidence>
<reference evidence="2 3" key="1">
    <citation type="submission" date="2019-05" db="EMBL/GenBank/DDBJ databases">
        <title>Mikania micrantha, genome provides insights into the molecular mechanism of rapid growth.</title>
        <authorList>
            <person name="Liu B."/>
        </authorList>
    </citation>
    <scope>NUCLEOTIDE SEQUENCE [LARGE SCALE GENOMIC DNA]</scope>
    <source>
        <strain evidence="2">NLD-2019</strain>
        <tissue evidence="2">Leaf</tissue>
    </source>
</reference>
<feature type="compositionally biased region" description="Gly residues" evidence="1">
    <location>
        <begin position="57"/>
        <end position="72"/>
    </location>
</feature>
<name>A0A5N6NJ11_9ASTR</name>
<keyword evidence="3" id="KW-1185">Reference proteome</keyword>
<protein>
    <submittedName>
        <fullName evidence="2">Uncharacterized protein</fullName>
    </submittedName>
</protein>
<sequence>MEKMKDNRGKKKTASTCDVEALKSNELMKSPLASLLLDFSPAATVMGFCCDGVSVGEGGVDGDGSGRGGGNGRQEKGRKK</sequence>
<evidence type="ECO:0000313" key="2">
    <source>
        <dbReference type="EMBL" id="KAD4888217.1"/>
    </source>
</evidence>
<dbReference type="Proteomes" id="UP000326396">
    <property type="component" value="Linkage Group LG19"/>
</dbReference>
<organism evidence="2 3">
    <name type="scientific">Mikania micrantha</name>
    <name type="common">bitter vine</name>
    <dbReference type="NCBI Taxonomy" id="192012"/>
    <lineage>
        <taxon>Eukaryota</taxon>
        <taxon>Viridiplantae</taxon>
        <taxon>Streptophyta</taxon>
        <taxon>Embryophyta</taxon>
        <taxon>Tracheophyta</taxon>
        <taxon>Spermatophyta</taxon>
        <taxon>Magnoliopsida</taxon>
        <taxon>eudicotyledons</taxon>
        <taxon>Gunneridae</taxon>
        <taxon>Pentapetalae</taxon>
        <taxon>asterids</taxon>
        <taxon>campanulids</taxon>
        <taxon>Asterales</taxon>
        <taxon>Asteraceae</taxon>
        <taxon>Asteroideae</taxon>
        <taxon>Heliantheae alliance</taxon>
        <taxon>Eupatorieae</taxon>
        <taxon>Mikania</taxon>
    </lineage>
</organism>
<comment type="caution">
    <text evidence="2">The sequence shown here is derived from an EMBL/GenBank/DDBJ whole genome shotgun (WGS) entry which is preliminary data.</text>
</comment>
<gene>
    <name evidence="2" type="ORF">E3N88_20290</name>
</gene>
<evidence type="ECO:0000256" key="1">
    <source>
        <dbReference type="SAM" id="MobiDB-lite"/>
    </source>
</evidence>
<proteinExistence type="predicted"/>
<dbReference type="AlphaFoldDB" id="A0A5N6NJ11"/>
<accession>A0A5N6NJ11</accession>
<dbReference type="EMBL" id="SZYD01000011">
    <property type="protein sequence ID" value="KAD4888217.1"/>
    <property type="molecule type" value="Genomic_DNA"/>
</dbReference>
<feature type="region of interest" description="Disordered" evidence="1">
    <location>
        <begin position="57"/>
        <end position="80"/>
    </location>
</feature>